<dbReference type="Proteomes" id="UP000195402">
    <property type="component" value="Unassembled WGS sequence"/>
</dbReference>
<name>A0A200PWU9_MACCD</name>
<evidence type="ECO:0000259" key="2">
    <source>
        <dbReference type="PROSITE" id="PS50828"/>
    </source>
</evidence>
<dbReference type="STRING" id="56857.A0A200PWU9"/>
<evidence type="ECO:0000256" key="1">
    <source>
        <dbReference type="SAM" id="MobiDB-lite"/>
    </source>
</evidence>
<protein>
    <submittedName>
        <fullName evidence="3">Smr protein/MutS2 C-terminal</fullName>
    </submittedName>
</protein>
<dbReference type="SMART" id="SM01162">
    <property type="entry name" value="DUF1771"/>
    <property type="match status" value="1"/>
</dbReference>
<dbReference type="PANTHER" id="PTHR47676:SF1">
    <property type="entry name" value="SMR DOMAIN-CONTAINING PROTEIN"/>
    <property type="match status" value="1"/>
</dbReference>
<feature type="region of interest" description="Disordered" evidence="1">
    <location>
        <begin position="1"/>
        <end position="27"/>
    </location>
</feature>
<dbReference type="InterPro" id="IPR013899">
    <property type="entry name" value="DUF1771"/>
</dbReference>
<feature type="region of interest" description="Disordered" evidence="1">
    <location>
        <begin position="85"/>
        <end position="111"/>
    </location>
</feature>
<dbReference type="OMA" id="IPEQRTY"/>
<dbReference type="EMBL" id="MVGT01003948">
    <property type="protein sequence ID" value="OVA02691.1"/>
    <property type="molecule type" value="Genomic_DNA"/>
</dbReference>
<dbReference type="FunCoup" id="A0A200PWU9">
    <property type="interactions" value="1452"/>
</dbReference>
<dbReference type="PROSITE" id="PS50828">
    <property type="entry name" value="SMR"/>
    <property type="match status" value="1"/>
</dbReference>
<dbReference type="OrthoDB" id="3231855at2759"/>
<dbReference type="InterPro" id="IPR056254">
    <property type="entry name" value="At5g58720/SDE5-like_UBA-like"/>
</dbReference>
<feature type="compositionally biased region" description="Polar residues" evidence="1">
    <location>
        <begin position="309"/>
        <end position="325"/>
    </location>
</feature>
<sequence>MRSSRKKKRKARSSPQVNGSVNGDVVVKEDSKEVRDLKCLVEAFSLVSLAEVSSAYREAEGDPNKAAEILGDLLLNGDDLRAGSSTSSSERFFESTSEDPTTSSNLSSSSSDRFFESDVVQTPVNYKGFRDSRQRRVVASAGTVSSVLGKDYVRSSPLDRDKQYNYSKWKGHGVISDGSVGNEEAEQFLFSMLGDGSELSMAVVRDVFSSSLKTALVPGSQITAENGDLGSEVAASDALLNLSASSYDQSNYGIRGNHNESYSVDGIVGRGQLQGMMSESTLDLFGKDREILQSSARNRRDYSEVLRSPNKQSQSRPATSTTEPSLPQVVLESLFNIPQSSEAKPDSMNWKNVVKKIESFGHRTASHPTGAAELQENTEYAEGEEYHVFREAAKCHWEKMRSYHQKAATAFSRGQKDYAAYLSEQGRVENKRAREADEKASRKIFEARNKGIKNVITIDLHGQHVEQAIRAVKVHLVFMMHTSSVQLLRVITGCGVGKGTVKQSVIRLAEKAGAEWREEENQGVVAIKLVGQRECDFLESDSDPE</sequence>
<dbReference type="SUPFAM" id="SSF160443">
    <property type="entry name" value="SMR domain-like"/>
    <property type="match status" value="1"/>
</dbReference>
<dbReference type="Pfam" id="PF08590">
    <property type="entry name" value="DUF1771"/>
    <property type="match status" value="1"/>
</dbReference>
<proteinExistence type="predicted"/>
<dbReference type="PANTHER" id="PTHR47676">
    <property type="entry name" value="OS01G0225100 PROTEIN"/>
    <property type="match status" value="1"/>
</dbReference>
<dbReference type="SMART" id="SM00463">
    <property type="entry name" value="SMR"/>
    <property type="match status" value="1"/>
</dbReference>
<gene>
    <name evidence="3" type="ORF">BVC80_9093g33</name>
</gene>
<evidence type="ECO:0000313" key="3">
    <source>
        <dbReference type="EMBL" id="OVA02691.1"/>
    </source>
</evidence>
<keyword evidence="4" id="KW-1185">Reference proteome</keyword>
<feature type="region of interest" description="Disordered" evidence="1">
    <location>
        <begin position="296"/>
        <end position="327"/>
    </location>
</feature>
<dbReference type="InParanoid" id="A0A200PWU9"/>
<accession>A0A200PWU9</accession>
<dbReference type="Gene3D" id="3.30.1370.110">
    <property type="match status" value="1"/>
</dbReference>
<feature type="domain" description="Smr" evidence="2">
    <location>
        <begin position="458"/>
        <end position="508"/>
    </location>
</feature>
<dbReference type="Pfam" id="PF24767">
    <property type="entry name" value="UBA_At5g58720"/>
    <property type="match status" value="1"/>
</dbReference>
<dbReference type="InterPro" id="IPR002625">
    <property type="entry name" value="Smr_dom"/>
</dbReference>
<dbReference type="InterPro" id="IPR036063">
    <property type="entry name" value="Smr_dom_sf"/>
</dbReference>
<comment type="caution">
    <text evidence="3">The sequence shown here is derived from an EMBL/GenBank/DDBJ whole genome shotgun (WGS) entry which is preliminary data.</text>
</comment>
<evidence type="ECO:0000313" key="4">
    <source>
        <dbReference type="Proteomes" id="UP000195402"/>
    </source>
</evidence>
<organism evidence="3 4">
    <name type="scientific">Macleaya cordata</name>
    <name type="common">Five-seeded plume-poppy</name>
    <name type="synonym">Bocconia cordata</name>
    <dbReference type="NCBI Taxonomy" id="56857"/>
    <lineage>
        <taxon>Eukaryota</taxon>
        <taxon>Viridiplantae</taxon>
        <taxon>Streptophyta</taxon>
        <taxon>Embryophyta</taxon>
        <taxon>Tracheophyta</taxon>
        <taxon>Spermatophyta</taxon>
        <taxon>Magnoliopsida</taxon>
        <taxon>Ranunculales</taxon>
        <taxon>Papaveraceae</taxon>
        <taxon>Papaveroideae</taxon>
        <taxon>Macleaya</taxon>
    </lineage>
</organism>
<reference evidence="3 4" key="1">
    <citation type="journal article" date="2017" name="Mol. Plant">
        <title>The Genome of Medicinal Plant Macleaya cordata Provides New Insights into Benzylisoquinoline Alkaloids Metabolism.</title>
        <authorList>
            <person name="Liu X."/>
            <person name="Liu Y."/>
            <person name="Huang P."/>
            <person name="Ma Y."/>
            <person name="Qing Z."/>
            <person name="Tang Q."/>
            <person name="Cao H."/>
            <person name="Cheng P."/>
            <person name="Zheng Y."/>
            <person name="Yuan Z."/>
            <person name="Zhou Y."/>
            <person name="Liu J."/>
            <person name="Tang Z."/>
            <person name="Zhuo Y."/>
            <person name="Zhang Y."/>
            <person name="Yu L."/>
            <person name="Huang J."/>
            <person name="Yang P."/>
            <person name="Peng Q."/>
            <person name="Zhang J."/>
            <person name="Jiang W."/>
            <person name="Zhang Z."/>
            <person name="Lin K."/>
            <person name="Ro D.K."/>
            <person name="Chen X."/>
            <person name="Xiong X."/>
            <person name="Shang Y."/>
            <person name="Huang S."/>
            <person name="Zeng J."/>
        </authorList>
    </citation>
    <scope>NUCLEOTIDE SEQUENCE [LARGE SCALE GENOMIC DNA]</scope>
    <source>
        <strain evidence="4">cv. BLH2017</strain>
        <tissue evidence="3">Root</tissue>
    </source>
</reference>
<dbReference type="InterPro" id="IPR055319">
    <property type="entry name" value="At5g58720-like"/>
</dbReference>
<feature type="compositionally biased region" description="Basic residues" evidence="1">
    <location>
        <begin position="1"/>
        <end position="12"/>
    </location>
</feature>
<dbReference type="AlphaFoldDB" id="A0A200PWU9"/>